<dbReference type="GO" id="GO:0009103">
    <property type="term" value="P:lipopolysaccharide biosynthetic process"/>
    <property type="evidence" value="ECO:0007669"/>
    <property type="project" value="TreeGrafter"/>
</dbReference>
<proteinExistence type="predicted"/>
<comment type="caution">
    <text evidence="4">The sequence shown here is derived from an EMBL/GenBank/DDBJ whole genome shotgun (WGS) entry which is preliminary data.</text>
</comment>
<gene>
    <name evidence="4" type="ORF">COT87_01450</name>
</gene>
<evidence type="ECO:0008006" key="6">
    <source>
        <dbReference type="Google" id="ProtNLM"/>
    </source>
</evidence>
<dbReference type="InterPro" id="IPR001296">
    <property type="entry name" value="Glyco_trans_1"/>
</dbReference>
<evidence type="ECO:0000256" key="1">
    <source>
        <dbReference type="ARBA" id="ARBA00022679"/>
    </source>
</evidence>
<sequence length="402" mass="45133">MVIGIDSSRAFIPNKTGTENYSYQLIKALLRLPESKLHTFVLFVRPNAILPQYLDGYTNVIVKEVNWKYLWTQIGLAWETWKAQTHPVCGSPSHRVCRGLDVLWVPAHTLPVLRNPKVKTVVTIHGLEYKWLPEYKNLLQRWYLPLSTFYAAKSASKLIAVSKFTRNQLVKELYTSSEKVKVIWEGVEIHTPGVWEPFTPGVLAKYGLQNKKYVLFVGTVQPRKNLVALIEAFSHFASGYALDTVPIKLVIAGGIGWEAEEILQAPSKFGVQEKVVFMGRVSDLELHKLYLGALMYVQPSITEGFGLPVLEAMKSGVPVITSDGGALPEIVGEAGVIVKLKTDFVGELAKTIKRLLSDQRLRKRLIAMGYERVKEFCWDKAAKTTLDVIVGEGYNSQSENNQ</sequence>
<evidence type="ECO:0000313" key="5">
    <source>
        <dbReference type="Proteomes" id="UP000230796"/>
    </source>
</evidence>
<dbReference type="PANTHER" id="PTHR46401">
    <property type="entry name" value="GLYCOSYLTRANSFERASE WBBK-RELATED"/>
    <property type="match status" value="1"/>
</dbReference>
<dbReference type="EMBL" id="PFAF01000028">
    <property type="protein sequence ID" value="PIR99066.1"/>
    <property type="molecule type" value="Genomic_DNA"/>
</dbReference>
<dbReference type="GO" id="GO:0016757">
    <property type="term" value="F:glycosyltransferase activity"/>
    <property type="evidence" value="ECO:0007669"/>
    <property type="project" value="InterPro"/>
</dbReference>
<dbReference type="CDD" id="cd03809">
    <property type="entry name" value="GT4_MtfB-like"/>
    <property type="match status" value="1"/>
</dbReference>
<dbReference type="Gene3D" id="3.40.50.2000">
    <property type="entry name" value="Glycogen Phosphorylase B"/>
    <property type="match status" value="2"/>
</dbReference>
<evidence type="ECO:0000313" key="4">
    <source>
        <dbReference type="EMBL" id="PIR99066.1"/>
    </source>
</evidence>
<feature type="domain" description="Glycosyltransferase subfamily 4-like N-terminal" evidence="3">
    <location>
        <begin position="110"/>
        <end position="189"/>
    </location>
</feature>
<evidence type="ECO:0000259" key="3">
    <source>
        <dbReference type="Pfam" id="PF13439"/>
    </source>
</evidence>
<name>A0A2H0VJ05_9BACT</name>
<organism evidence="4 5">
    <name type="scientific">Candidatus Collierbacteria bacterium CG10_big_fil_rev_8_21_14_0_10_44_9</name>
    <dbReference type="NCBI Taxonomy" id="1974535"/>
    <lineage>
        <taxon>Bacteria</taxon>
        <taxon>Candidatus Collieribacteriota</taxon>
    </lineage>
</organism>
<dbReference type="InterPro" id="IPR028098">
    <property type="entry name" value="Glyco_trans_4-like_N"/>
</dbReference>
<keyword evidence="1" id="KW-0808">Transferase</keyword>
<dbReference type="SUPFAM" id="SSF53756">
    <property type="entry name" value="UDP-Glycosyltransferase/glycogen phosphorylase"/>
    <property type="match status" value="1"/>
</dbReference>
<dbReference type="AlphaFoldDB" id="A0A2H0VJ05"/>
<feature type="domain" description="Glycosyl transferase family 1" evidence="2">
    <location>
        <begin position="209"/>
        <end position="371"/>
    </location>
</feature>
<reference evidence="5" key="1">
    <citation type="submission" date="2017-09" db="EMBL/GenBank/DDBJ databases">
        <title>Depth-based differentiation of microbial function through sediment-hosted aquifers and enrichment of novel symbionts in the deep terrestrial subsurface.</title>
        <authorList>
            <person name="Probst A.J."/>
            <person name="Ladd B."/>
            <person name="Jarett J.K."/>
            <person name="Geller-Mcgrath D.E."/>
            <person name="Sieber C.M.K."/>
            <person name="Emerson J.B."/>
            <person name="Anantharaman K."/>
            <person name="Thomas B.C."/>
            <person name="Malmstrom R."/>
            <person name="Stieglmeier M."/>
            <person name="Klingl A."/>
            <person name="Woyke T."/>
            <person name="Ryan C.M."/>
            <person name="Banfield J.F."/>
        </authorList>
    </citation>
    <scope>NUCLEOTIDE SEQUENCE [LARGE SCALE GENOMIC DNA]</scope>
</reference>
<dbReference type="Pfam" id="PF13439">
    <property type="entry name" value="Glyco_transf_4"/>
    <property type="match status" value="1"/>
</dbReference>
<accession>A0A2H0VJ05</accession>
<dbReference type="Proteomes" id="UP000230796">
    <property type="component" value="Unassembled WGS sequence"/>
</dbReference>
<evidence type="ECO:0000259" key="2">
    <source>
        <dbReference type="Pfam" id="PF00534"/>
    </source>
</evidence>
<dbReference type="PANTHER" id="PTHR46401:SF2">
    <property type="entry name" value="GLYCOSYLTRANSFERASE WBBK-RELATED"/>
    <property type="match status" value="1"/>
</dbReference>
<protein>
    <recommendedName>
        <fullName evidence="6">Glycosyltransferase family 1 protein</fullName>
    </recommendedName>
</protein>
<dbReference type="Pfam" id="PF00534">
    <property type="entry name" value="Glycos_transf_1"/>
    <property type="match status" value="1"/>
</dbReference>